<evidence type="ECO:0000313" key="4">
    <source>
        <dbReference type="Proteomes" id="UP000316726"/>
    </source>
</evidence>
<proteinExistence type="predicted"/>
<protein>
    <submittedName>
        <fullName evidence="3">Uncharacterized protein</fullName>
    </submittedName>
</protein>
<organism evidence="3 4">
    <name type="scientific">Chloropicon primus</name>
    <dbReference type="NCBI Taxonomy" id="1764295"/>
    <lineage>
        <taxon>Eukaryota</taxon>
        <taxon>Viridiplantae</taxon>
        <taxon>Chlorophyta</taxon>
        <taxon>Chloropicophyceae</taxon>
        <taxon>Chloropicales</taxon>
        <taxon>Chloropicaceae</taxon>
        <taxon>Chloropicon</taxon>
    </lineage>
</organism>
<feature type="region of interest" description="Disordered" evidence="2">
    <location>
        <begin position="102"/>
        <end position="124"/>
    </location>
</feature>
<reference evidence="3 4" key="1">
    <citation type="submission" date="2018-07" db="EMBL/GenBank/DDBJ databases">
        <title>The complete nuclear genome of the prasinophyte Chloropicon primus (CCMP1205).</title>
        <authorList>
            <person name="Pombert J.-F."/>
            <person name="Otis C."/>
            <person name="Turmel M."/>
            <person name="Lemieux C."/>
        </authorList>
    </citation>
    <scope>NUCLEOTIDE SEQUENCE [LARGE SCALE GENOMIC DNA]</scope>
    <source>
        <strain evidence="3 4">CCMP1205</strain>
    </source>
</reference>
<dbReference type="AlphaFoldDB" id="A0A5B8MED0"/>
<name>A0A5B8MED0_9CHLO</name>
<dbReference type="EMBL" id="CP031034">
    <property type="protein sequence ID" value="QDZ18015.1"/>
    <property type="molecule type" value="Genomic_DNA"/>
</dbReference>
<accession>A0A5B8MED0</accession>
<gene>
    <name evidence="3" type="ORF">A3770_01p05330</name>
</gene>
<evidence type="ECO:0000313" key="3">
    <source>
        <dbReference type="EMBL" id="QDZ18015.1"/>
    </source>
</evidence>
<evidence type="ECO:0000256" key="2">
    <source>
        <dbReference type="SAM" id="MobiDB-lite"/>
    </source>
</evidence>
<dbReference type="Proteomes" id="UP000316726">
    <property type="component" value="Chromosome 1"/>
</dbReference>
<feature type="coiled-coil region" evidence="1">
    <location>
        <begin position="6"/>
        <end position="72"/>
    </location>
</feature>
<evidence type="ECO:0000256" key="1">
    <source>
        <dbReference type="SAM" id="Coils"/>
    </source>
</evidence>
<keyword evidence="1" id="KW-0175">Coiled coil</keyword>
<keyword evidence="4" id="KW-1185">Reference proteome</keyword>
<sequence length="124" mass="14468">MPTVYQRSGREENERLRDQLEQVKQSCLLLNHKVEGNESVLSKQREIIVQLKQQLKSQEVRHAKELRELSDAHSQVLKNFVQKHCIQVSGLEKKVRSLQKIMHTSFQRPEGEESDEVPDKENAP</sequence>